<reference evidence="1 2" key="1">
    <citation type="submission" date="2014-01" db="EMBL/GenBank/DDBJ databases">
        <title>Isolation of Serratia multitudinisentens RB-25 from Ex-Landfill site.</title>
        <authorList>
            <person name="Robson E.H.J."/>
        </authorList>
    </citation>
    <scope>NUCLEOTIDE SEQUENCE [LARGE SCALE GENOMIC DNA]</scope>
    <source>
        <strain evidence="1 2">RB-25</strain>
    </source>
</reference>
<name>W0LKZ1_9GAMM</name>
<proteinExistence type="predicted"/>
<dbReference type="AlphaFoldDB" id="W0LKZ1"/>
<evidence type="ECO:0000313" key="2">
    <source>
        <dbReference type="Proteomes" id="UP000019030"/>
    </source>
</evidence>
<dbReference type="OrthoDB" id="2621377at2"/>
<dbReference type="EMBL" id="CP007044">
    <property type="protein sequence ID" value="AHG22665.1"/>
    <property type="molecule type" value="Genomic_DNA"/>
</dbReference>
<dbReference type="KEGG" id="sfo:Z042_04900"/>
<gene>
    <name evidence="1" type="ORF">Z042_04900</name>
</gene>
<dbReference type="HOGENOM" id="CLU_2510829_0_0_6"/>
<sequence length="85" mass="9951">MDGPYYFEVFLIDGAYNIHFINDRYNEKEIIFIKKVACNDFLSSLTKGANLLIRNLPPEAKNLEDVVNFKKNFKLLQSYIKSLRS</sequence>
<dbReference type="Proteomes" id="UP000019030">
    <property type="component" value="Chromosome"/>
</dbReference>
<evidence type="ECO:0000313" key="1">
    <source>
        <dbReference type="EMBL" id="AHG22665.1"/>
    </source>
</evidence>
<organism evidence="1 2">
    <name type="scientific">Chania multitudinisentens RB-25</name>
    <dbReference type="NCBI Taxonomy" id="1441930"/>
    <lineage>
        <taxon>Bacteria</taxon>
        <taxon>Pseudomonadati</taxon>
        <taxon>Pseudomonadota</taxon>
        <taxon>Gammaproteobacteria</taxon>
        <taxon>Enterobacterales</taxon>
        <taxon>Yersiniaceae</taxon>
        <taxon>Chania</taxon>
    </lineage>
</organism>
<dbReference type="RefSeq" id="WP_024912650.1">
    <property type="nucleotide sequence ID" value="NZ_CP007044.2"/>
</dbReference>
<reference evidence="1 2" key="2">
    <citation type="submission" date="2015-03" db="EMBL/GenBank/DDBJ databases">
        <authorList>
            <person name="Chan K.-G."/>
        </authorList>
    </citation>
    <scope>NUCLEOTIDE SEQUENCE [LARGE SCALE GENOMIC DNA]</scope>
    <source>
        <strain evidence="1 2">RB-25</strain>
    </source>
</reference>
<accession>W0LKZ1</accession>
<protein>
    <submittedName>
        <fullName evidence="1">Uncharacterized protein</fullName>
    </submittedName>
</protein>
<keyword evidence="2" id="KW-1185">Reference proteome</keyword>